<accession>U4KU38</accession>
<evidence type="ECO:0000313" key="1">
    <source>
        <dbReference type="EMBL" id="CCX04728.1"/>
    </source>
</evidence>
<organism evidence="1 2">
    <name type="scientific">Pyronema omphalodes (strain CBS 100304)</name>
    <name type="common">Pyronema confluens</name>
    <dbReference type="NCBI Taxonomy" id="1076935"/>
    <lineage>
        <taxon>Eukaryota</taxon>
        <taxon>Fungi</taxon>
        <taxon>Dikarya</taxon>
        <taxon>Ascomycota</taxon>
        <taxon>Pezizomycotina</taxon>
        <taxon>Pezizomycetes</taxon>
        <taxon>Pezizales</taxon>
        <taxon>Pyronemataceae</taxon>
        <taxon>Pyronema</taxon>
    </lineage>
</organism>
<keyword evidence="2" id="KW-1185">Reference proteome</keyword>
<gene>
    <name evidence="1" type="ORF">PCON_03392</name>
</gene>
<dbReference type="OrthoDB" id="10415111at2759"/>
<dbReference type="EMBL" id="HF935215">
    <property type="protein sequence ID" value="CCX04728.1"/>
    <property type="molecule type" value="Genomic_DNA"/>
</dbReference>
<dbReference type="Proteomes" id="UP000018144">
    <property type="component" value="Unassembled WGS sequence"/>
</dbReference>
<proteinExistence type="predicted"/>
<evidence type="ECO:0000313" key="2">
    <source>
        <dbReference type="Proteomes" id="UP000018144"/>
    </source>
</evidence>
<dbReference type="AlphaFoldDB" id="U4KU38"/>
<sequence>MPRRTCVSILSPLNPHRPSIKKSEYDWLFRPTTSPESRRPDLTHTLHVFALERQSPIPIYGVDIMGFIPLYADHDIYKVLRQISVVTNPINLLTDDVDDYKLEALRDSYELFLDVFEEAARHEEGLKEMVERYKDSGDIGLLQCLMEDSKHLGAEMQIEVARGVDWLFMENLVWRDNRVREGVVRALWGWVGLVVDLVYYRRRGEESSDSDDTF</sequence>
<name>U4KU38_PYROM</name>
<reference evidence="1 2" key="1">
    <citation type="journal article" date="2013" name="PLoS Genet.">
        <title>The genome and development-dependent transcriptomes of Pyronema confluens: a window into fungal evolution.</title>
        <authorList>
            <person name="Traeger S."/>
            <person name="Altegoer F."/>
            <person name="Freitag M."/>
            <person name="Gabaldon T."/>
            <person name="Kempken F."/>
            <person name="Kumar A."/>
            <person name="Marcet-Houben M."/>
            <person name="Poggeler S."/>
            <person name="Stajich J.E."/>
            <person name="Nowrousian M."/>
        </authorList>
    </citation>
    <scope>NUCLEOTIDE SEQUENCE [LARGE SCALE GENOMIC DNA]</scope>
    <source>
        <strain evidence="2">CBS 100304</strain>
        <tissue evidence="1">Vegetative mycelium</tissue>
    </source>
</reference>
<protein>
    <submittedName>
        <fullName evidence="1">Uncharacterized protein</fullName>
    </submittedName>
</protein>